<proteinExistence type="predicted"/>
<comment type="caution">
    <text evidence="2">The sequence shown here is derived from an EMBL/GenBank/DDBJ whole genome shotgun (WGS) entry which is preliminary data.</text>
</comment>
<protein>
    <submittedName>
        <fullName evidence="2">Uncharacterized protein</fullName>
    </submittedName>
</protein>
<gene>
    <name evidence="2" type="ORF">EF807_06880</name>
</gene>
<sequence length="97" mass="10075">MLEDEDAYGVMGTMIGCIWSAIIGLLPLPCTPCCCHILCCGTPICVGTGIGWSIGTTLDTLILTVFGWILSAVASIMRGVADFSGGFAAFLAVLTQK</sequence>
<keyword evidence="1" id="KW-1133">Transmembrane helix</keyword>
<dbReference type="EMBL" id="RXIL01000124">
    <property type="protein sequence ID" value="RZN67874.1"/>
    <property type="molecule type" value="Genomic_DNA"/>
</dbReference>
<keyword evidence="1" id="KW-0472">Membrane</keyword>
<evidence type="ECO:0000256" key="1">
    <source>
        <dbReference type="SAM" id="Phobius"/>
    </source>
</evidence>
<dbReference type="AlphaFoldDB" id="A0A520KVD0"/>
<evidence type="ECO:0000313" key="3">
    <source>
        <dbReference type="Proteomes" id="UP000320766"/>
    </source>
</evidence>
<organism evidence="2 3">
    <name type="scientific">Candidatus Methanolliviera hydrocarbonicum</name>
    <dbReference type="NCBI Taxonomy" id="2491085"/>
    <lineage>
        <taxon>Archaea</taxon>
        <taxon>Methanobacteriati</taxon>
        <taxon>Methanobacteriota</taxon>
        <taxon>Candidatus Methanoliparia</taxon>
        <taxon>Candidatus Methanoliparales</taxon>
        <taxon>Candidatus Methanollivieraceae</taxon>
        <taxon>Candidatus Methanolliviera</taxon>
    </lineage>
</organism>
<reference evidence="2 3" key="1">
    <citation type="journal article" date="2019" name="Nat. Microbiol.">
        <title>Wide diversity of methane and short-chain alkane metabolisms in uncultured archaea.</title>
        <authorList>
            <person name="Borrel G."/>
            <person name="Adam P.S."/>
            <person name="McKay L.J."/>
            <person name="Chen L.X."/>
            <person name="Sierra-Garcia I.N."/>
            <person name="Sieber C.M."/>
            <person name="Letourneur Q."/>
            <person name="Ghozlane A."/>
            <person name="Andersen G.L."/>
            <person name="Li W.J."/>
            <person name="Hallam S.J."/>
            <person name="Muyzer G."/>
            <person name="de Oliveira V.M."/>
            <person name="Inskeep W.P."/>
            <person name="Banfield J.F."/>
            <person name="Gribaldo S."/>
        </authorList>
    </citation>
    <scope>NUCLEOTIDE SEQUENCE [LARGE SCALE GENOMIC DNA]</scope>
    <source>
        <strain evidence="2">NM1b</strain>
    </source>
</reference>
<accession>A0A520KVD0</accession>
<evidence type="ECO:0000313" key="2">
    <source>
        <dbReference type="EMBL" id="RZN67874.1"/>
    </source>
</evidence>
<dbReference type="Proteomes" id="UP000320766">
    <property type="component" value="Unassembled WGS sequence"/>
</dbReference>
<feature type="transmembrane region" description="Helical" evidence="1">
    <location>
        <begin position="33"/>
        <end position="55"/>
    </location>
</feature>
<name>A0A520KVD0_9EURY</name>
<feature type="transmembrane region" description="Helical" evidence="1">
    <location>
        <begin position="61"/>
        <end position="94"/>
    </location>
</feature>
<feature type="transmembrane region" description="Helical" evidence="1">
    <location>
        <begin position="6"/>
        <end position="26"/>
    </location>
</feature>
<keyword evidence="1" id="KW-0812">Transmembrane</keyword>